<dbReference type="Gene3D" id="3.30.420.10">
    <property type="entry name" value="Ribonuclease H-like superfamily/Ribonuclease H"/>
    <property type="match status" value="1"/>
</dbReference>
<evidence type="ECO:0000313" key="2">
    <source>
        <dbReference type="Proteomes" id="UP000504603"/>
    </source>
</evidence>
<dbReference type="AlphaFoldDB" id="A0A6J1CQG0"/>
<dbReference type="RefSeq" id="XP_022143317.1">
    <property type="nucleotide sequence ID" value="XM_022287625.1"/>
</dbReference>
<name>A0A6J1CQG0_MOMCH</name>
<proteinExistence type="predicted"/>
<dbReference type="SUPFAM" id="SSF53098">
    <property type="entry name" value="Ribonuclease H-like"/>
    <property type="match status" value="1"/>
</dbReference>
<dbReference type="Pfam" id="PF13456">
    <property type="entry name" value="RVT_3"/>
    <property type="match status" value="1"/>
</dbReference>
<dbReference type="Proteomes" id="UP000504603">
    <property type="component" value="Unplaced"/>
</dbReference>
<dbReference type="KEGG" id="mcha:111013216"/>
<dbReference type="CDD" id="cd06222">
    <property type="entry name" value="RNase_H_like"/>
    <property type="match status" value="1"/>
</dbReference>
<dbReference type="InterPro" id="IPR002156">
    <property type="entry name" value="RNaseH_domain"/>
</dbReference>
<dbReference type="InterPro" id="IPR053151">
    <property type="entry name" value="RNase_H-like"/>
</dbReference>
<sequence length="199" mass="23141">MVEHFYGNVRVHWTNKDSWNWLVNMLSDEEVATSMVIAWQIWESRNRSIFRGETIDEQQLDRSIVLFINSNIDKGTCISQTRRSQQNDGYLPRGRENLNMLGVRWSAPPTNCWKLNTDASWSEEREVGGIGWILCDCRGEIVLAGNCKIREKKEINALELMTIIRGLQFINMQSRSPIYLESDSVEVIRLMKKEDVDLT</sequence>
<evidence type="ECO:0000259" key="1">
    <source>
        <dbReference type="Pfam" id="PF13456"/>
    </source>
</evidence>
<dbReference type="GeneID" id="111013216"/>
<dbReference type="PANTHER" id="PTHR47723">
    <property type="entry name" value="OS05G0353850 PROTEIN"/>
    <property type="match status" value="1"/>
</dbReference>
<accession>A0A6J1CQG0</accession>
<dbReference type="InterPro" id="IPR012337">
    <property type="entry name" value="RNaseH-like_sf"/>
</dbReference>
<dbReference type="OrthoDB" id="1906820at2759"/>
<feature type="domain" description="RNase H type-1" evidence="1">
    <location>
        <begin position="116"/>
        <end position="194"/>
    </location>
</feature>
<protein>
    <submittedName>
        <fullName evidence="3">Uncharacterized protein LOC111013216</fullName>
    </submittedName>
</protein>
<dbReference type="InterPro" id="IPR044730">
    <property type="entry name" value="RNase_H-like_dom_plant"/>
</dbReference>
<dbReference type="GO" id="GO:0003676">
    <property type="term" value="F:nucleic acid binding"/>
    <property type="evidence" value="ECO:0007669"/>
    <property type="project" value="InterPro"/>
</dbReference>
<evidence type="ECO:0000313" key="3">
    <source>
        <dbReference type="RefSeq" id="XP_022143317.1"/>
    </source>
</evidence>
<gene>
    <name evidence="3" type="primary">LOC111013216</name>
</gene>
<dbReference type="GO" id="GO:0004523">
    <property type="term" value="F:RNA-DNA hybrid ribonuclease activity"/>
    <property type="evidence" value="ECO:0007669"/>
    <property type="project" value="InterPro"/>
</dbReference>
<keyword evidence="2" id="KW-1185">Reference proteome</keyword>
<dbReference type="PANTHER" id="PTHR47723:SF19">
    <property type="entry name" value="POLYNUCLEOTIDYL TRANSFERASE, RIBONUCLEASE H-LIKE SUPERFAMILY PROTEIN"/>
    <property type="match status" value="1"/>
</dbReference>
<dbReference type="InterPro" id="IPR036397">
    <property type="entry name" value="RNaseH_sf"/>
</dbReference>
<reference evidence="3" key="1">
    <citation type="submission" date="2025-08" db="UniProtKB">
        <authorList>
            <consortium name="RefSeq"/>
        </authorList>
    </citation>
    <scope>IDENTIFICATION</scope>
    <source>
        <strain evidence="3">OHB3-1</strain>
    </source>
</reference>
<organism evidence="2 3">
    <name type="scientific">Momordica charantia</name>
    <name type="common">Bitter gourd</name>
    <name type="synonym">Balsam pear</name>
    <dbReference type="NCBI Taxonomy" id="3673"/>
    <lineage>
        <taxon>Eukaryota</taxon>
        <taxon>Viridiplantae</taxon>
        <taxon>Streptophyta</taxon>
        <taxon>Embryophyta</taxon>
        <taxon>Tracheophyta</taxon>
        <taxon>Spermatophyta</taxon>
        <taxon>Magnoliopsida</taxon>
        <taxon>eudicotyledons</taxon>
        <taxon>Gunneridae</taxon>
        <taxon>Pentapetalae</taxon>
        <taxon>rosids</taxon>
        <taxon>fabids</taxon>
        <taxon>Cucurbitales</taxon>
        <taxon>Cucurbitaceae</taxon>
        <taxon>Momordiceae</taxon>
        <taxon>Momordica</taxon>
    </lineage>
</organism>